<gene>
    <name evidence="1" type="ORF">K505DRAFT_138671</name>
</gene>
<name>A0A6A6WS79_9PLEO</name>
<organism evidence="1 2">
    <name type="scientific">Melanomma pulvis-pyrius CBS 109.77</name>
    <dbReference type="NCBI Taxonomy" id="1314802"/>
    <lineage>
        <taxon>Eukaryota</taxon>
        <taxon>Fungi</taxon>
        <taxon>Dikarya</taxon>
        <taxon>Ascomycota</taxon>
        <taxon>Pezizomycotina</taxon>
        <taxon>Dothideomycetes</taxon>
        <taxon>Pleosporomycetidae</taxon>
        <taxon>Pleosporales</taxon>
        <taxon>Melanommataceae</taxon>
        <taxon>Melanomma</taxon>
    </lineage>
</organism>
<dbReference type="Proteomes" id="UP000799757">
    <property type="component" value="Unassembled WGS sequence"/>
</dbReference>
<sequence>MRGFGKPRVHFGGGGLVGWLVGRIGLDWIGLEALGLHFAFGFWLLDAVVGAGVDGVGAGWIDGGSVWNCVRCGVALRPTCPHERAADCHLSAPTCLLYNDHRGIGVLRREKMHVFLRWEASWLLAPALAQRAFCDWNSYLHRCASTTSCPVSTN</sequence>
<accession>A0A6A6WS79</accession>
<dbReference type="EMBL" id="MU002407">
    <property type="protein sequence ID" value="KAF2786778.1"/>
    <property type="molecule type" value="Genomic_DNA"/>
</dbReference>
<proteinExistence type="predicted"/>
<evidence type="ECO:0000313" key="1">
    <source>
        <dbReference type="EMBL" id="KAF2786778.1"/>
    </source>
</evidence>
<keyword evidence="2" id="KW-1185">Reference proteome</keyword>
<reference evidence="1" key="1">
    <citation type="journal article" date="2020" name="Stud. Mycol.">
        <title>101 Dothideomycetes genomes: a test case for predicting lifestyles and emergence of pathogens.</title>
        <authorList>
            <person name="Haridas S."/>
            <person name="Albert R."/>
            <person name="Binder M."/>
            <person name="Bloem J."/>
            <person name="Labutti K."/>
            <person name="Salamov A."/>
            <person name="Andreopoulos B."/>
            <person name="Baker S."/>
            <person name="Barry K."/>
            <person name="Bills G."/>
            <person name="Bluhm B."/>
            <person name="Cannon C."/>
            <person name="Castanera R."/>
            <person name="Culley D."/>
            <person name="Daum C."/>
            <person name="Ezra D."/>
            <person name="Gonzalez J."/>
            <person name="Henrissat B."/>
            <person name="Kuo A."/>
            <person name="Liang C."/>
            <person name="Lipzen A."/>
            <person name="Lutzoni F."/>
            <person name="Magnuson J."/>
            <person name="Mondo S."/>
            <person name="Nolan M."/>
            <person name="Ohm R."/>
            <person name="Pangilinan J."/>
            <person name="Park H.-J."/>
            <person name="Ramirez L."/>
            <person name="Alfaro M."/>
            <person name="Sun H."/>
            <person name="Tritt A."/>
            <person name="Yoshinaga Y."/>
            <person name="Zwiers L.-H."/>
            <person name="Turgeon B."/>
            <person name="Goodwin S."/>
            <person name="Spatafora J."/>
            <person name="Crous P."/>
            <person name="Grigoriev I."/>
        </authorList>
    </citation>
    <scope>NUCLEOTIDE SEQUENCE</scope>
    <source>
        <strain evidence="1">CBS 109.77</strain>
    </source>
</reference>
<dbReference type="AlphaFoldDB" id="A0A6A6WS79"/>
<protein>
    <submittedName>
        <fullName evidence="1">Uncharacterized protein</fullName>
    </submittedName>
</protein>
<evidence type="ECO:0000313" key="2">
    <source>
        <dbReference type="Proteomes" id="UP000799757"/>
    </source>
</evidence>